<dbReference type="SUPFAM" id="SSF51905">
    <property type="entry name" value="FAD/NAD(P)-binding domain"/>
    <property type="match status" value="1"/>
</dbReference>
<sequence>MYDVAVIGAGINGCSVAYEFTQVGKSVIVFDKEGVASGGSGAAGAFISPKFSKAGELKEIIEDAFLYSMEYYEKNFTNFFTKAQLLHIAKDEAEEKTLKIFKEKTTLPLKNSEQNVLDMLTQSAGEKEYVSLDAGVVDAKGVCQKMCAAAKFVKLHVEDVVWEDGYWLINETYAARELILATGAYKSVIDEPYIGLRGVWGHRVDLKSKLKNPYSIHQFVSISPSKEGIIAIGATHNVHYHPDRNKEPYDVQEGRSELLEKASCTVTLDDVEIVKDYTGLRSGSHDYMPLLGSLVLSRETLKCCEKKIRIKRPDFENFLYYPHLSMINGSGGYGFVLAPYLAKMLAEQILSDKSISPRLSPARFFVRWAKRS</sequence>
<accession>A0A1W1CJL4</accession>
<dbReference type="Gene3D" id="3.50.50.60">
    <property type="entry name" value="FAD/NAD(P)-binding domain"/>
    <property type="match status" value="1"/>
</dbReference>
<gene>
    <name evidence="3" type="ORF">MNB_SM-6-267</name>
</gene>
<dbReference type="PANTHER" id="PTHR13847">
    <property type="entry name" value="SARCOSINE DEHYDROGENASE-RELATED"/>
    <property type="match status" value="1"/>
</dbReference>
<dbReference type="GO" id="GO:0016491">
    <property type="term" value="F:oxidoreductase activity"/>
    <property type="evidence" value="ECO:0007669"/>
    <property type="project" value="UniProtKB-KW"/>
</dbReference>
<dbReference type="Pfam" id="PF01266">
    <property type="entry name" value="DAO"/>
    <property type="match status" value="1"/>
</dbReference>
<organism evidence="3">
    <name type="scientific">hydrothermal vent metagenome</name>
    <dbReference type="NCBI Taxonomy" id="652676"/>
    <lineage>
        <taxon>unclassified sequences</taxon>
        <taxon>metagenomes</taxon>
        <taxon>ecological metagenomes</taxon>
    </lineage>
</organism>
<name>A0A1W1CJL4_9ZZZZ</name>
<proteinExistence type="predicted"/>
<dbReference type="EMBL" id="FPHK01000096">
    <property type="protein sequence ID" value="SFV65959.1"/>
    <property type="molecule type" value="Genomic_DNA"/>
</dbReference>
<evidence type="ECO:0000259" key="2">
    <source>
        <dbReference type="Pfam" id="PF01266"/>
    </source>
</evidence>
<dbReference type="PANTHER" id="PTHR13847:SF289">
    <property type="entry name" value="GLYCINE OXIDASE"/>
    <property type="match status" value="1"/>
</dbReference>
<protein>
    <submittedName>
        <fullName evidence="3">UPF0209 protein plu3185</fullName>
    </submittedName>
</protein>
<dbReference type="InterPro" id="IPR036188">
    <property type="entry name" value="FAD/NAD-bd_sf"/>
</dbReference>
<keyword evidence="1" id="KW-0560">Oxidoreductase</keyword>
<dbReference type="GO" id="GO:0005737">
    <property type="term" value="C:cytoplasm"/>
    <property type="evidence" value="ECO:0007669"/>
    <property type="project" value="TreeGrafter"/>
</dbReference>
<dbReference type="AlphaFoldDB" id="A0A1W1CJL4"/>
<evidence type="ECO:0000313" key="3">
    <source>
        <dbReference type="EMBL" id="SFV65959.1"/>
    </source>
</evidence>
<dbReference type="Gene3D" id="3.30.9.10">
    <property type="entry name" value="D-Amino Acid Oxidase, subunit A, domain 2"/>
    <property type="match status" value="1"/>
</dbReference>
<evidence type="ECO:0000256" key="1">
    <source>
        <dbReference type="ARBA" id="ARBA00023002"/>
    </source>
</evidence>
<reference evidence="3" key="1">
    <citation type="submission" date="2016-10" db="EMBL/GenBank/DDBJ databases">
        <authorList>
            <person name="de Groot N.N."/>
        </authorList>
    </citation>
    <scope>NUCLEOTIDE SEQUENCE</scope>
</reference>
<dbReference type="InterPro" id="IPR006076">
    <property type="entry name" value="FAD-dep_OxRdtase"/>
</dbReference>
<feature type="domain" description="FAD dependent oxidoreductase" evidence="2">
    <location>
        <begin position="3"/>
        <end position="347"/>
    </location>
</feature>